<organism evidence="2 3">
    <name type="scientific">Corynespora cassiicola Philippines</name>
    <dbReference type="NCBI Taxonomy" id="1448308"/>
    <lineage>
        <taxon>Eukaryota</taxon>
        <taxon>Fungi</taxon>
        <taxon>Dikarya</taxon>
        <taxon>Ascomycota</taxon>
        <taxon>Pezizomycotina</taxon>
        <taxon>Dothideomycetes</taxon>
        <taxon>Pleosporomycetidae</taxon>
        <taxon>Pleosporales</taxon>
        <taxon>Corynesporascaceae</taxon>
        <taxon>Corynespora</taxon>
    </lineage>
</organism>
<dbReference type="AlphaFoldDB" id="A0A2T2NFJ9"/>
<name>A0A2T2NFJ9_CORCC</name>
<reference evidence="2 3" key="1">
    <citation type="journal article" date="2018" name="Front. Microbiol.">
        <title>Genome-Wide Analysis of Corynespora cassiicola Leaf Fall Disease Putative Effectors.</title>
        <authorList>
            <person name="Lopez D."/>
            <person name="Ribeiro S."/>
            <person name="Label P."/>
            <person name="Fumanal B."/>
            <person name="Venisse J.S."/>
            <person name="Kohler A."/>
            <person name="de Oliveira R.R."/>
            <person name="Labutti K."/>
            <person name="Lipzen A."/>
            <person name="Lail K."/>
            <person name="Bauer D."/>
            <person name="Ohm R.A."/>
            <person name="Barry K.W."/>
            <person name="Spatafora J."/>
            <person name="Grigoriev I.V."/>
            <person name="Martin F.M."/>
            <person name="Pujade-Renaud V."/>
        </authorList>
    </citation>
    <scope>NUCLEOTIDE SEQUENCE [LARGE SCALE GENOMIC DNA]</scope>
    <source>
        <strain evidence="2 3">Philippines</strain>
    </source>
</reference>
<gene>
    <name evidence="2" type="ORF">BS50DRAFT_636413</name>
</gene>
<accession>A0A2T2NFJ9</accession>
<proteinExistence type="predicted"/>
<protein>
    <submittedName>
        <fullName evidence="2">Uncharacterized protein</fullName>
    </submittedName>
</protein>
<dbReference type="Proteomes" id="UP000240883">
    <property type="component" value="Unassembled WGS sequence"/>
</dbReference>
<keyword evidence="3" id="KW-1185">Reference proteome</keyword>
<keyword evidence="1" id="KW-0732">Signal</keyword>
<evidence type="ECO:0000313" key="2">
    <source>
        <dbReference type="EMBL" id="PSN64207.1"/>
    </source>
</evidence>
<feature type="chain" id="PRO_5015450652" evidence="1">
    <location>
        <begin position="18"/>
        <end position="271"/>
    </location>
</feature>
<dbReference type="EMBL" id="KZ678138">
    <property type="protein sequence ID" value="PSN64207.1"/>
    <property type="molecule type" value="Genomic_DNA"/>
</dbReference>
<evidence type="ECO:0000313" key="3">
    <source>
        <dbReference type="Proteomes" id="UP000240883"/>
    </source>
</evidence>
<dbReference type="OrthoDB" id="3512376at2759"/>
<feature type="signal peptide" evidence="1">
    <location>
        <begin position="1"/>
        <end position="17"/>
    </location>
</feature>
<sequence>MHLKLVLLAGLLGFASAQPPSPSNAIILDSRVPKDTDTVIPRDAIEPLLLPEIPKVNVPGTTIVFSEINYKGVNQVLNALHTCISDIPTGAIHSLIQFQGVWCDYYHGRLCDGDLPKKTIDSMKSDMVWPDLGDWSGQLHSIKCVDSKQSKENINPSNAAAPSPGDLLLCDNANWQGQCLTLSVRNACLDTIHKGWLHSVVQFKGAVCAYHSTSHCERDKEVVKIDSVPEFMVWQDMKDWGGKILSIRCHLPGTEPRGSETAIGFTSKGHE</sequence>
<evidence type="ECO:0000256" key="1">
    <source>
        <dbReference type="SAM" id="SignalP"/>
    </source>
</evidence>